<organism evidence="5 6">
    <name type="scientific">Micromonospora polyrhachis</name>
    <dbReference type="NCBI Taxonomy" id="1282883"/>
    <lineage>
        <taxon>Bacteria</taxon>
        <taxon>Bacillati</taxon>
        <taxon>Actinomycetota</taxon>
        <taxon>Actinomycetes</taxon>
        <taxon>Micromonosporales</taxon>
        <taxon>Micromonosporaceae</taxon>
        <taxon>Micromonospora</taxon>
    </lineage>
</organism>
<keyword evidence="6" id="KW-1185">Reference proteome</keyword>
<dbReference type="AlphaFoldDB" id="A0A7W7SQT6"/>
<name>A0A7W7SQT6_9ACTN</name>
<dbReference type="InterPro" id="IPR003778">
    <property type="entry name" value="CT_A_B"/>
</dbReference>
<evidence type="ECO:0000313" key="6">
    <source>
        <dbReference type="Proteomes" id="UP000578819"/>
    </source>
</evidence>
<dbReference type="InterPro" id="IPR052708">
    <property type="entry name" value="PxpC"/>
</dbReference>
<feature type="domain" description="Carboxyltransferase" evidence="4">
    <location>
        <begin position="23"/>
        <end position="282"/>
    </location>
</feature>
<dbReference type="Pfam" id="PF02626">
    <property type="entry name" value="CT_A_B"/>
    <property type="match status" value="1"/>
</dbReference>
<keyword evidence="1" id="KW-0547">Nucleotide-binding</keyword>
<dbReference type="Gene3D" id="2.40.100.10">
    <property type="entry name" value="Cyclophilin-like"/>
    <property type="match status" value="1"/>
</dbReference>
<keyword evidence="2" id="KW-0378">Hydrolase</keyword>
<dbReference type="InterPro" id="IPR029000">
    <property type="entry name" value="Cyclophilin-like_dom_sf"/>
</dbReference>
<sequence length="282" mass="28635">MIEVVRAGALTTVQDLGRPGYAHLGVPRSGALDAPALRLANRLVGNPEECAGLETTVTGCAIRLVDAGTVAVTGVDAPVRAAGRPADPGRPLAIPAGGLVEVGPARTGVRSYLAVAGGIAVEPVLGSRATDTLSGLGPAPLRDGDTLPTGPVTSAPAPVDFVPWPAPSTMVDLPIRLGPRDDWFTDEAIARLLGTTYTVTPVSNRVGARLAGVALPRAKVGELPSEGIVLGAVQVPADGQPLIFLADHPTTGGYPVIGVVADVARLAQARPGTTVRFHGPQR</sequence>
<accession>A0A7W7SQT6</accession>
<evidence type="ECO:0000259" key="4">
    <source>
        <dbReference type="SMART" id="SM00797"/>
    </source>
</evidence>
<gene>
    <name evidence="5" type="ORF">FHR38_002981</name>
</gene>
<dbReference type="Proteomes" id="UP000578819">
    <property type="component" value="Unassembled WGS sequence"/>
</dbReference>
<comment type="caution">
    <text evidence="5">The sequence shown here is derived from an EMBL/GenBank/DDBJ whole genome shotgun (WGS) entry which is preliminary data.</text>
</comment>
<protein>
    <submittedName>
        <fullName evidence="5">Biotin-dependent carboxylase-like uncharacterized protein</fullName>
    </submittedName>
</protein>
<proteinExistence type="predicted"/>
<evidence type="ECO:0000256" key="1">
    <source>
        <dbReference type="ARBA" id="ARBA00022741"/>
    </source>
</evidence>
<reference evidence="5 6" key="1">
    <citation type="submission" date="2020-08" db="EMBL/GenBank/DDBJ databases">
        <title>Sequencing the genomes of 1000 actinobacteria strains.</title>
        <authorList>
            <person name="Klenk H.-P."/>
        </authorList>
    </citation>
    <scope>NUCLEOTIDE SEQUENCE [LARGE SCALE GENOMIC DNA]</scope>
    <source>
        <strain evidence="5 6">DSM 45886</strain>
    </source>
</reference>
<dbReference type="PANTHER" id="PTHR43309:SF3">
    <property type="entry name" value="5-OXOPROLINASE SUBUNIT C"/>
    <property type="match status" value="1"/>
</dbReference>
<evidence type="ECO:0000256" key="2">
    <source>
        <dbReference type="ARBA" id="ARBA00022801"/>
    </source>
</evidence>
<keyword evidence="3" id="KW-0067">ATP-binding</keyword>
<dbReference type="GO" id="GO:0016787">
    <property type="term" value="F:hydrolase activity"/>
    <property type="evidence" value="ECO:0007669"/>
    <property type="project" value="UniProtKB-KW"/>
</dbReference>
<dbReference type="GO" id="GO:0005524">
    <property type="term" value="F:ATP binding"/>
    <property type="evidence" value="ECO:0007669"/>
    <property type="project" value="UniProtKB-KW"/>
</dbReference>
<dbReference type="SUPFAM" id="SSF50891">
    <property type="entry name" value="Cyclophilin-like"/>
    <property type="match status" value="1"/>
</dbReference>
<evidence type="ECO:0000256" key="3">
    <source>
        <dbReference type="ARBA" id="ARBA00022840"/>
    </source>
</evidence>
<dbReference type="PANTHER" id="PTHR43309">
    <property type="entry name" value="5-OXOPROLINASE SUBUNIT C"/>
    <property type="match status" value="1"/>
</dbReference>
<dbReference type="EMBL" id="JACHJW010000001">
    <property type="protein sequence ID" value="MBB4959248.1"/>
    <property type="molecule type" value="Genomic_DNA"/>
</dbReference>
<dbReference type="SMART" id="SM00797">
    <property type="entry name" value="AHS2"/>
    <property type="match status" value="1"/>
</dbReference>
<dbReference type="NCBIfam" id="TIGR00724">
    <property type="entry name" value="urea_amlyse_rel"/>
    <property type="match status" value="1"/>
</dbReference>
<evidence type="ECO:0000313" key="5">
    <source>
        <dbReference type="EMBL" id="MBB4959248.1"/>
    </source>
</evidence>